<evidence type="ECO:0000256" key="6">
    <source>
        <dbReference type="ARBA" id="ARBA00023209"/>
    </source>
</evidence>
<evidence type="ECO:0000259" key="11">
    <source>
        <dbReference type="Pfam" id="PF01210"/>
    </source>
</evidence>
<feature type="binding site" evidence="8">
    <location>
        <position position="124"/>
    </location>
    <ligand>
        <name>NADPH</name>
        <dbReference type="ChEBI" id="CHEBI:57783"/>
    </ligand>
</feature>
<dbReference type="RefSeq" id="WP_371829671.1">
    <property type="nucleotide sequence ID" value="NZ_AP024525.1"/>
</dbReference>
<feature type="binding site" evidence="8">
    <location>
        <position position="51"/>
    </location>
    <ligand>
        <name>NADPH</name>
        <dbReference type="ChEBI" id="CHEBI:57783"/>
    </ligand>
</feature>
<feature type="binding site" evidence="8">
    <location>
        <position position="158"/>
    </location>
    <ligand>
        <name>NADPH</name>
        <dbReference type="ChEBI" id="CHEBI:57783"/>
    </ligand>
</feature>
<dbReference type="InterPro" id="IPR008927">
    <property type="entry name" value="6-PGluconate_DH-like_C_sf"/>
</dbReference>
<feature type="binding site" evidence="8">
    <location>
        <position position="24"/>
    </location>
    <ligand>
        <name>NADPH</name>
        <dbReference type="ChEBI" id="CHEBI:57783"/>
    </ligand>
</feature>
<dbReference type="SUPFAM" id="SSF51735">
    <property type="entry name" value="NAD(P)-binding Rossmann-fold domains"/>
    <property type="match status" value="1"/>
</dbReference>
<keyword evidence="14" id="KW-1185">Reference proteome</keyword>
<feature type="binding site" evidence="8">
    <location>
        <position position="273"/>
    </location>
    <ligand>
        <name>sn-glycerol 3-phosphate</name>
        <dbReference type="ChEBI" id="CHEBI:57597"/>
    </ligand>
</feature>
<evidence type="ECO:0000256" key="7">
    <source>
        <dbReference type="ARBA" id="ARBA00023264"/>
    </source>
</evidence>
<evidence type="ECO:0000313" key="13">
    <source>
        <dbReference type="EMBL" id="BCT76564.1"/>
    </source>
</evidence>
<evidence type="ECO:0000256" key="4">
    <source>
        <dbReference type="ARBA" id="ARBA00023027"/>
    </source>
</evidence>
<dbReference type="InterPro" id="IPR013328">
    <property type="entry name" value="6PGD_dom2"/>
</dbReference>
<comment type="similarity">
    <text evidence="1 8 9">Belongs to the NAD-dependent glycerol-3-phosphate dehydrogenase family.</text>
</comment>
<evidence type="ECO:0000256" key="3">
    <source>
        <dbReference type="ARBA" id="ARBA00023002"/>
    </source>
</evidence>
<keyword evidence="2 8" id="KW-0444">Lipid biosynthesis</keyword>
<dbReference type="Gene3D" id="3.40.50.720">
    <property type="entry name" value="NAD(P)-binding Rossmann-like Domain"/>
    <property type="match status" value="1"/>
</dbReference>
<keyword evidence="4 8" id="KW-0520">NAD</keyword>
<dbReference type="EMBL" id="AP024525">
    <property type="protein sequence ID" value="BCT76564.1"/>
    <property type="molecule type" value="Genomic_DNA"/>
</dbReference>
<feature type="binding site" evidence="8">
    <location>
        <position position="297"/>
    </location>
    <ligand>
        <name>NADPH</name>
        <dbReference type="ChEBI" id="CHEBI:57783"/>
    </ligand>
</feature>
<feature type="domain" description="Glycerol-3-phosphate dehydrogenase NAD-dependent C-terminal" evidence="12">
    <location>
        <begin position="198"/>
        <end position="336"/>
    </location>
</feature>
<evidence type="ECO:0000313" key="14">
    <source>
        <dbReference type="Proteomes" id="UP001319861"/>
    </source>
</evidence>
<comment type="caution">
    <text evidence="8">Lacks conserved residue(s) required for the propagation of feature annotation.</text>
</comment>
<reference evidence="13 14" key="1">
    <citation type="journal article" date="2021" name="J. Biosci. Bioeng.">
        <title>Identification and characterization of a chc gene cluster responsible for the aromatization pathway of cyclohexanecarboxylate degradation in Sinomonas cyclohexanicum ATCC 51369.</title>
        <authorList>
            <person name="Yamamoto T."/>
            <person name="Hasegawa Y."/>
            <person name="Lau P.C.K."/>
            <person name="Iwaki H."/>
        </authorList>
    </citation>
    <scope>NUCLEOTIDE SEQUENCE [LARGE SCALE GENOMIC DNA]</scope>
    <source>
        <strain evidence="13 14">ATCC 51369</strain>
    </source>
</reference>
<dbReference type="InterPro" id="IPR006168">
    <property type="entry name" value="G3P_DH_NAD-dep"/>
</dbReference>
<dbReference type="PRINTS" id="PR00077">
    <property type="entry name" value="GPDHDRGNASE"/>
</dbReference>
<dbReference type="Pfam" id="PF01210">
    <property type="entry name" value="NAD_Gly3P_dh_N"/>
    <property type="match status" value="1"/>
</dbReference>
<keyword evidence="6 8" id="KW-0594">Phospholipid biosynthesis</keyword>
<feature type="active site" description="Proton acceptor" evidence="8">
    <location>
        <position position="209"/>
    </location>
</feature>
<evidence type="ECO:0000256" key="1">
    <source>
        <dbReference type="ARBA" id="ARBA00011009"/>
    </source>
</evidence>
<dbReference type="InterPro" id="IPR036291">
    <property type="entry name" value="NAD(P)-bd_dom_sf"/>
</dbReference>
<feature type="binding site" evidence="8">
    <location>
        <position position="67"/>
    </location>
    <ligand>
        <name>NADPH</name>
        <dbReference type="ChEBI" id="CHEBI:57783"/>
    </ligand>
</feature>
<feature type="binding site" evidence="8">
    <location>
        <position position="124"/>
    </location>
    <ligand>
        <name>sn-glycerol 3-phosphate</name>
        <dbReference type="ChEBI" id="CHEBI:57597"/>
    </ligand>
</feature>
<dbReference type="Pfam" id="PF07479">
    <property type="entry name" value="NAD_Gly3P_dh_C"/>
    <property type="match status" value="1"/>
</dbReference>
<proteinExistence type="inferred from homology"/>
<dbReference type="PANTHER" id="PTHR11728:SF1">
    <property type="entry name" value="GLYCEROL-3-PHOSPHATE DEHYDROGENASE [NAD(+)] 2, CHLOROPLASTIC"/>
    <property type="match status" value="1"/>
</dbReference>
<evidence type="ECO:0000256" key="2">
    <source>
        <dbReference type="ARBA" id="ARBA00022516"/>
    </source>
</evidence>
<dbReference type="NCBIfam" id="NF000942">
    <property type="entry name" value="PRK00094.1-4"/>
    <property type="match status" value="1"/>
</dbReference>
<accession>A0ABN6FIS4</accession>
<gene>
    <name evidence="8 13" type="primary">gpsA</name>
    <name evidence="13" type="ORF">SCMU_24060</name>
</gene>
<dbReference type="PANTHER" id="PTHR11728">
    <property type="entry name" value="GLYCEROL-3-PHOSPHATE DEHYDROGENASE"/>
    <property type="match status" value="1"/>
</dbReference>
<evidence type="ECO:0000259" key="12">
    <source>
        <dbReference type="Pfam" id="PF07479"/>
    </source>
</evidence>
<dbReference type="EC" id="1.1.1.94" evidence="8"/>
<keyword evidence="7 8" id="KW-1208">Phospholipid metabolism</keyword>
<keyword evidence="8" id="KW-0521">NADP</keyword>
<comment type="subcellular location">
    <subcellularLocation>
        <location evidence="8">Cytoplasm</location>
    </subcellularLocation>
</comment>
<evidence type="ECO:0000256" key="9">
    <source>
        <dbReference type="RuleBase" id="RU000437"/>
    </source>
</evidence>
<name>A0ABN6FIS4_SINCY</name>
<feature type="binding site" evidence="8">
    <location>
        <position position="272"/>
    </location>
    <ligand>
        <name>sn-glycerol 3-phosphate</name>
        <dbReference type="ChEBI" id="CHEBI:57597"/>
    </ligand>
</feature>
<keyword evidence="5 8" id="KW-0443">Lipid metabolism</keyword>
<comment type="pathway">
    <text evidence="8">Membrane lipid metabolism; glycerophospholipid metabolism.</text>
</comment>
<comment type="catalytic activity">
    <reaction evidence="8">
        <text>sn-glycerol 3-phosphate + NAD(+) = dihydroxyacetone phosphate + NADH + H(+)</text>
        <dbReference type="Rhea" id="RHEA:11092"/>
        <dbReference type="ChEBI" id="CHEBI:15378"/>
        <dbReference type="ChEBI" id="CHEBI:57540"/>
        <dbReference type="ChEBI" id="CHEBI:57597"/>
        <dbReference type="ChEBI" id="CHEBI:57642"/>
        <dbReference type="ChEBI" id="CHEBI:57945"/>
        <dbReference type="EC" id="1.1.1.94"/>
    </reaction>
</comment>
<keyword evidence="8" id="KW-0547">Nucleotide-binding</keyword>
<dbReference type="Proteomes" id="UP001319861">
    <property type="component" value="Chromosome"/>
</dbReference>
<organism evidence="13 14">
    <name type="scientific">Sinomonas cyclohexanicum</name>
    <name type="common">Corynebacterium cyclohexanicum</name>
    <dbReference type="NCBI Taxonomy" id="322009"/>
    <lineage>
        <taxon>Bacteria</taxon>
        <taxon>Bacillati</taxon>
        <taxon>Actinomycetota</taxon>
        <taxon>Actinomycetes</taxon>
        <taxon>Micrococcales</taxon>
        <taxon>Micrococcaceae</taxon>
        <taxon>Sinomonas</taxon>
    </lineage>
</organism>
<dbReference type="HAMAP" id="MF_00394">
    <property type="entry name" value="NAD_Glyc3P_dehydrog"/>
    <property type="match status" value="1"/>
</dbReference>
<feature type="binding site" evidence="8">
    <location>
        <position position="299"/>
    </location>
    <ligand>
        <name>NADPH</name>
        <dbReference type="ChEBI" id="CHEBI:57783"/>
    </ligand>
</feature>
<evidence type="ECO:0000256" key="5">
    <source>
        <dbReference type="ARBA" id="ARBA00023098"/>
    </source>
</evidence>
<dbReference type="InterPro" id="IPR006109">
    <property type="entry name" value="G3P_DH_NAD-dep_C"/>
</dbReference>
<feature type="binding site" evidence="8">
    <location>
        <position position="154"/>
    </location>
    <ligand>
        <name>sn-glycerol 3-phosphate</name>
        <dbReference type="ChEBI" id="CHEBI:57597"/>
    </ligand>
</feature>
<dbReference type="NCBIfam" id="NF000940">
    <property type="entry name" value="PRK00094.1-2"/>
    <property type="match status" value="1"/>
</dbReference>
<protein>
    <recommendedName>
        <fullName evidence="8">Glycerol-3-phosphate dehydrogenase [NAD(P)+]</fullName>
        <ecNumber evidence="8">1.1.1.94</ecNumber>
    </recommendedName>
    <alternativeName>
        <fullName evidence="8">NAD(P)(+)-dependent glycerol-3-phosphate dehydrogenase</fullName>
    </alternativeName>
    <alternativeName>
        <fullName evidence="8">NAD(P)H-dependent dihydroxyacetone-phosphate reductase</fullName>
    </alternativeName>
</protein>
<keyword evidence="3 8" id="KW-0560">Oxidoreductase</keyword>
<feature type="binding site" evidence="8">
    <location>
        <position position="25"/>
    </location>
    <ligand>
        <name>NADPH</name>
        <dbReference type="ChEBI" id="CHEBI:57783"/>
    </ligand>
</feature>
<dbReference type="PIRSF" id="PIRSF000114">
    <property type="entry name" value="Glycerol-3-P_dh"/>
    <property type="match status" value="1"/>
</dbReference>
<feature type="domain" description="Glycerol-3-phosphate dehydrogenase NAD-dependent N-terminal" evidence="11">
    <location>
        <begin position="17"/>
        <end position="178"/>
    </location>
</feature>
<dbReference type="PROSITE" id="PS00957">
    <property type="entry name" value="NAD_G3PDH"/>
    <property type="match status" value="1"/>
</dbReference>
<feature type="binding site" evidence="8">
    <location>
        <position position="262"/>
    </location>
    <ligand>
        <name>sn-glycerol 3-phosphate</name>
        <dbReference type="ChEBI" id="CHEBI:57597"/>
    </ligand>
</feature>
<evidence type="ECO:0000256" key="8">
    <source>
        <dbReference type="HAMAP-Rule" id="MF_00394"/>
    </source>
</evidence>
<comment type="function">
    <text evidence="8">Catalyzes the reduction of the glycolytic intermediate dihydroxyacetone phosphate (DHAP) to sn-glycerol 3-phosphate (G3P), the key precursor for phospholipid synthesis.</text>
</comment>
<dbReference type="Gene3D" id="1.10.1040.10">
    <property type="entry name" value="N-(1-d-carboxylethyl)-l-norvaline Dehydrogenase, domain 2"/>
    <property type="match status" value="1"/>
</dbReference>
<sequence length="351" mass="36457">MPPDRPEAAAHGALRRVAVMGAGSWGTTFAKVLGDAAASHGTDRSIRVWGRSADVVRDIGRHRNAKYLDDIALPECITATTDPAEALEGAELVVLAVPSQSLRGQLSAWGAHVPRSAVVLSLMKGLEIGTDKRMSEVIAELTGLPPRQIAVLSGPNLAMEIARSQPTGAVVACADHDTAQWIAESSTAPYFRPYMSSDVVGVEIGGIVKNVIALAVGICEGKEMGDNTKATVITRGLAETTRLAMALGGDLTTMSGLAGLGDLVATCSSKLSRNHSAGSLLGQGLSVDEVGARMTQIAEGIKSAPAVLELAKRHGVDMPITAGVVAVLRGQLPVDQLEPLLLARQLKSEGD</sequence>
<dbReference type="InterPro" id="IPR011128">
    <property type="entry name" value="G3P_DH_NAD-dep_N"/>
</dbReference>
<feature type="binding site" evidence="8">
    <location>
        <position position="273"/>
    </location>
    <ligand>
        <name>NADPH</name>
        <dbReference type="ChEBI" id="CHEBI:57783"/>
    </ligand>
</feature>
<evidence type="ECO:0000256" key="10">
    <source>
        <dbReference type="RuleBase" id="RU000439"/>
    </source>
</evidence>
<keyword evidence="8" id="KW-0963">Cytoplasm</keyword>
<feature type="binding site" evidence="8">
    <location>
        <position position="209"/>
    </location>
    <ligand>
        <name>sn-glycerol 3-phosphate</name>
        <dbReference type="ChEBI" id="CHEBI:57597"/>
    </ligand>
</feature>
<dbReference type="SUPFAM" id="SSF48179">
    <property type="entry name" value="6-phosphogluconate dehydrogenase C-terminal domain-like"/>
    <property type="match status" value="1"/>
</dbReference>
<comment type="catalytic activity">
    <reaction evidence="8 10">
        <text>sn-glycerol 3-phosphate + NADP(+) = dihydroxyacetone phosphate + NADPH + H(+)</text>
        <dbReference type="Rhea" id="RHEA:11096"/>
        <dbReference type="ChEBI" id="CHEBI:15378"/>
        <dbReference type="ChEBI" id="CHEBI:57597"/>
        <dbReference type="ChEBI" id="CHEBI:57642"/>
        <dbReference type="ChEBI" id="CHEBI:57783"/>
        <dbReference type="ChEBI" id="CHEBI:58349"/>
        <dbReference type="EC" id="1.1.1.94"/>
    </reaction>
</comment>
<feature type="binding site" evidence="8">
    <location>
        <position position="274"/>
    </location>
    <ligand>
        <name>sn-glycerol 3-phosphate</name>
        <dbReference type="ChEBI" id="CHEBI:57597"/>
    </ligand>
</feature>